<gene>
    <name evidence="1" type="ORF">SBF1_490010</name>
</gene>
<sequence length="411" mass="47897">MSITWNEIWEAHSDVFITQNWLECPEDKKKANRLPPQFAYFMGCETTLRVGIIASSSIIREEEFFLAGVLWGNRLSNGAKTVIYFVAPNFSSAFLNGVSKIGGVISARAVYWREKLTPSLYLIPEEQKNNHSRYALGEERPDWKRWGQGLNPVALQQLMIVNVFFTGLASRRVRIEIKPQHIAFLWGNFEIAEVRRKGKKFELSSKVKWLKENEQILKWQKQGWVDASGSLNSEFCTTILSILDYLESLEQEGQLRPQDLLALWLHQGSGIWGRPWPWPWQPKERGENSVIELEQWYYFQDNGQLSIVCPIFERPLARASRSILLACVLERSLLVVNAKDEQGDPLVWDGRIHWLTTLGMEEEIRRWHCWLKDVDKFPIWTLPESWRDKGIDELKCHSKLMNPSLMQKDYS</sequence>
<name>A0A2U3LFM2_9FIRM</name>
<organism evidence="1 2">
    <name type="scientific">Candidatus Desulfosporosinus infrequens</name>
    <dbReference type="NCBI Taxonomy" id="2043169"/>
    <lineage>
        <taxon>Bacteria</taxon>
        <taxon>Bacillati</taxon>
        <taxon>Bacillota</taxon>
        <taxon>Clostridia</taxon>
        <taxon>Eubacteriales</taxon>
        <taxon>Desulfitobacteriaceae</taxon>
        <taxon>Desulfosporosinus</taxon>
    </lineage>
</organism>
<evidence type="ECO:0000313" key="1">
    <source>
        <dbReference type="EMBL" id="SPF50741.1"/>
    </source>
</evidence>
<proteinExistence type="predicted"/>
<dbReference type="Proteomes" id="UP000238916">
    <property type="component" value="Unassembled WGS sequence"/>
</dbReference>
<accession>A0A2U3LFM2</accession>
<protein>
    <submittedName>
        <fullName evidence="1">Uncharacterized protein</fullName>
    </submittedName>
</protein>
<reference evidence="2" key="1">
    <citation type="submission" date="2018-02" db="EMBL/GenBank/DDBJ databases">
        <authorList>
            <person name="Hausmann B."/>
        </authorList>
    </citation>
    <scope>NUCLEOTIDE SEQUENCE [LARGE SCALE GENOMIC DNA]</scope>
    <source>
        <strain evidence="2">Peat soil MAG SbF1</strain>
    </source>
</reference>
<dbReference type="AlphaFoldDB" id="A0A2U3LFM2"/>
<dbReference type="EMBL" id="OMOF01000434">
    <property type="protein sequence ID" value="SPF50741.1"/>
    <property type="molecule type" value="Genomic_DNA"/>
</dbReference>
<evidence type="ECO:0000313" key="2">
    <source>
        <dbReference type="Proteomes" id="UP000238916"/>
    </source>
</evidence>